<keyword evidence="2" id="KW-0472">Membrane</keyword>
<name>A0A6P9C0B7_PANGU</name>
<evidence type="ECO:0000313" key="4">
    <source>
        <dbReference type="RefSeq" id="XP_034276952.1"/>
    </source>
</evidence>
<feature type="compositionally biased region" description="Polar residues" evidence="1">
    <location>
        <begin position="542"/>
        <end position="563"/>
    </location>
</feature>
<feature type="region of interest" description="Disordered" evidence="1">
    <location>
        <begin position="619"/>
        <end position="657"/>
    </location>
</feature>
<gene>
    <name evidence="4" type="primary">LOC117667589</name>
</gene>
<feature type="region of interest" description="Disordered" evidence="1">
    <location>
        <begin position="350"/>
        <end position="471"/>
    </location>
</feature>
<feature type="compositionally biased region" description="Low complexity" evidence="1">
    <location>
        <begin position="1122"/>
        <end position="1135"/>
    </location>
</feature>
<dbReference type="OMA" id="VCCIVCY"/>
<reference evidence="4" key="1">
    <citation type="submission" date="2025-08" db="UniProtKB">
        <authorList>
            <consortium name="RefSeq"/>
        </authorList>
    </citation>
    <scope>IDENTIFICATION</scope>
    <source>
        <tissue evidence="4">Blood</tissue>
    </source>
</reference>
<dbReference type="RefSeq" id="XP_034276952.1">
    <property type="nucleotide sequence ID" value="XM_034421061.2"/>
</dbReference>
<protein>
    <submittedName>
        <fullName evidence="4">Nuclear envelope pore membrane protein POM 121</fullName>
    </submittedName>
</protein>
<dbReference type="InParanoid" id="A0A6P9C0B7"/>
<feature type="compositionally biased region" description="Low complexity" evidence="1">
    <location>
        <begin position="1"/>
        <end position="15"/>
    </location>
</feature>
<feature type="region of interest" description="Disordered" evidence="1">
    <location>
        <begin position="315"/>
        <end position="338"/>
    </location>
</feature>
<feature type="region of interest" description="Disordered" evidence="1">
    <location>
        <begin position="492"/>
        <end position="525"/>
    </location>
</feature>
<feature type="transmembrane region" description="Helical" evidence="2">
    <location>
        <begin position="41"/>
        <end position="64"/>
    </location>
</feature>
<feature type="compositionally biased region" description="Low complexity" evidence="1">
    <location>
        <begin position="639"/>
        <end position="657"/>
    </location>
</feature>
<proteinExistence type="predicted"/>
<feature type="compositionally biased region" description="Basic residues" evidence="1">
    <location>
        <begin position="16"/>
        <end position="27"/>
    </location>
</feature>
<dbReference type="PANTHER" id="PTHR23193">
    <property type="entry name" value="NUCLEAR PORE COMPLEX PROTEIN NUP"/>
    <property type="match status" value="1"/>
</dbReference>
<feature type="region of interest" description="Disordered" evidence="1">
    <location>
        <begin position="542"/>
        <end position="568"/>
    </location>
</feature>
<keyword evidence="2" id="KW-0812">Transmembrane</keyword>
<feature type="compositionally biased region" description="Low complexity" evidence="1">
    <location>
        <begin position="425"/>
        <end position="440"/>
    </location>
</feature>
<keyword evidence="2" id="KW-1133">Transmembrane helix</keyword>
<dbReference type="OrthoDB" id="6510268at2759"/>
<feature type="transmembrane region" description="Helical" evidence="2">
    <location>
        <begin position="71"/>
        <end position="91"/>
    </location>
</feature>
<dbReference type="InterPro" id="IPR026054">
    <property type="entry name" value="Nucleoporin"/>
</dbReference>
<dbReference type="GO" id="GO:0017056">
    <property type="term" value="F:structural constituent of nuclear pore"/>
    <property type="evidence" value="ECO:0007669"/>
    <property type="project" value="TreeGrafter"/>
</dbReference>
<dbReference type="KEGG" id="pgut:117667589"/>
<evidence type="ECO:0000256" key="1">
    <source>
        <dbReference type="SAM" id="MobiDB-lite"/>
    </source>
</evidence>
<feature type="region of interest" description="Disordered" evidence="1">
    <location>
        <begin position="1117"/>
        <end position="1194"/>
    </location>
</feature>
<dbReference type="GO" id="GO:0006405">
    <property type="term" value="P:RNA export from nucleus"/>
    <property type="evidence" value="ECO:0007669"/>
    <property type="project" value="TreeGrafter"/>
</dbReference>
<dbReference type="AlphaFoldDB" id="A0A6P9C0B7"/>
<dbReference type="GO" id="GO:0008139">
    <property type="term" value="F:nuclear localization sequence binding"/>
    <property type="evidence" value="ECO:0007669"/>
    <property type="project" value="TreeGrafter"/>
</dbReference>
<dbReference type="Pfam" id="PF15229">
    <property type="entry name" value="POM121"/>
    <property type="match status" value="1"/>
</dbReference>
<keyword evidence="3" id="KW-1185">Reference proteome</keyword>
<dbReference type="Proteomes" id="UP001652622">
    <property type="component" value="Unplaced"/>
</dbReference>
<feature type="region of interest" description="Disordered" evidence="1">
    <location>
        <begin position="250"/>
        <end position="286"/>
    </location>
</feature>
<feature type="compositionally biased region" description="Low complexity" evidence="1">
    <location>
        <begin position="364"/>
        <end position="377"/>
    </location>
</feature>
<dbReference type="PANTHER" id="PTHR23193:SF5">
    <property type="entry name" value="NUCLEAR ENVELOPE PORE MEMBRANE PROTEIN POM 121C-RELATED"/>
    <property type="match status" value="1"/>
</dbReference>
<accession>A0A6P9C0B7</accession>
<dbReference type="GO" id="GO:0006606">
    <property type="term" value="P:protein import into nucleus"/>
    <property type="evidence" value="ECO:0007669"/>
    <property type="project" value="TreeGrafter"/>
</dbReference>
<feature type="compositionally biased region" description="Basic and acidic residues" evidence="1">
    <location>
        <begin position="410"/>
        <end position="420"/>
    </location>
</feature>
<feature type="region of interest" description="Disordered" evidence="1">
    <location>
        <begin position="1"/>
        <end position="27"/>
    </location>
</feature>
<evidence type="ECO:0000256" key="2">
    <source>
        <dbReference type="SAM" id="Phobius"/>
    </source>
</evidence>
<sequence length="1194" mass="120910">MSRGGSAPGWGWWPPSRRRGRQQQRARRRVAAGPGFLEGAWAFPVAVLAVAGLAAASLSLLVLVLGLSGAALSLIVAAAAAGSWIVSSGIGGGSKDRRGTPLLTHRISFASKSSDTVLANGGPSMSSSSPGLLVPERRRGQIYGDHLSPSTRFTLTPRRRYPIQQAQYAALGTLPSICWDEYRRKNRLSIHHSSIAHSPVTVKIARPESSIGRSPLLEQLVSPVAFSSTSNTILDPCAKETVLNALKESRKRAVEEEEEDQNFPNGQENKKRRHDSTGSGHSAFEPLVANGAPASLVPKPGSLKRGLVPSHCLEDCSSKRSRTSSLSSVNSLSVGGIPSSIRNAIASSYSSTRGLSQLWKRTGPSSSPLSSPASSRSQTPERPNKKARYPSSNITEEEPQKSNSQMPVTADKETEEEKISESPLKNKSNYVSSPSSSGSNGKRKRKIQLLSAHHGDNFALPPPPQLGYTVTPEDLDAEKKATLQWFNKVLEENIDSTPSPPVETTSSSQTLNFPLISTKPTPVSLPISTAATNPLLESLKNMQEGKSSSAQAAKTVPGTTGSPQLPAFSASLDLSSSVTVTSPKPLALNAPVSTAAPPSGTSLPTSSAGSLVTAASELGHTPARPSSAPKPSILFGILTSPSADKPPAATTPSSSVPSTVPVFKPVFGSPAKSENFGFSTSGTTVVSATAQSVPSLAPPVAPSGIFKPIFGSLSTPATAVLPTTTSSSPFTFSQAPQPAASSGLPAINASSSLGLPVLPDATVTTSVSPPGTASVTFVSMSKPVFSFGPDIPSPATAPNNNSSNNTPATVVSTLASQPMLFGAAPNASTAAMSLFQFSKQAAPTGAAVNLLAPSSTTNSAPTIAAAAAAAAAATTANTCFSIFSGSSSSSTQASSAPSATTQVPLTFGSCTSAFSSTFGAASKPPPPYPAATSQLAFDSGVSEGQQAALKPPAAGPLNFGTPFSFTGSVAQPAAQPAFGSSSQTPFGGAGPLASFGAKSTSQPAFGVASSIFSFGTATTSSTQTTSSSTGSSVFGGSAQAPFTFGASNPPGVAGSAFGVGASATGTGVPTVGFSFGSGQSGAAEGVTPFGTSLAQNPLGAQNQNSAFAFSIPSTPESKPAFGGTPTPTFGQSTPTPGGGTVGSCNLSFGTPNTPAFGGGTPGFGPATGSFSIGAGSKTGTRQRLQARRQHTRKK</sequence>
<feature type="compositionally biased region" description="Basic residues" evidence="1">
    <location>
        <begin position="1184"/>
        <end position="1194"/>
    </location>
</feature>
<evidence type="ECO:0000313" key="3">
    <source>
        <dbReference type="Proteomes" id="UP001652622"/>
    </source>
</evidence>
<organism evidence="3 4">
    <name type="scientific">Pantherophis guttatus</name>
    <name type="common">Corn snake</name>
    <name type="synonym">Elaphe guttata</name>
    <dbReference type="NCBI Taxonomy" id="94885"/>
    <lineage>
        <taxon>Eukaryota</taxon>
        <taxon>Metazoa</taxon>
        <taxon>Chordata</taxon>
        <taxon>Craniata</taxon>
        <taxon>Vertebrata</taxon>
        <taxon>Euteleostomi</taxon>
        <taxon>Lepidosauria</taxon>
        <taxon>Squamata</taxon>
        <taxon>Bifurcata</taxon>
        <taxon>Unidentata</taxon>
        <taxon>Episquamata</taxon>
        <taxon>Toxicofera</taxon>
        <taxon>Serpentes</taxon>
        <taxon>Colubroidea</taxon>
        <taxon>Colubridae</taxon>
        <taxon>Colubrinae</taxon>
        <taxon>Pantherophis</taxon>
    </lineage>
</organism>
<dbReference type="GO" id="GO:0005643">
    <property type="term" value="C:nuclear pore"/>
    <property type="evidence" value="ECO:0007669"/>
    <property type="project" value="TreeGrafter"/>
</dbReference>
<feature type="compositionally biased region" description="Low complexity" evidence="1">
    <location>
        <begin position="323"/>
        <end position="334"/>
    </location>
</feature>